<dbReference type="Gene3D" id="3.30.450.20">
    <property type="entry name" value="PAS domain"/>
    <property type="match status" value="1"/>
</dbReference>
<dbReference type="Pfam" id="PF02518">
    <property type="entry name" value="HATPase_c"/>
    <property type="match status" value="1"/>
</dbReference>
<dbReference type="PANTHER" id="PTHR34220">
    <property type="entry name" value="SENSOR HISTIDINE KINASE YPDA"/>
    <property type="match status" value="1"/>
</dbReference>
<dbReference type="KEGG" id="vgu:HYG85_14445"/>
<evidence type="ECO:0000256" key="2">
    <source>
        <dbReference type="ARBA" id="ARBA00004651"/>
    </source>
</evidence>
<dbReference type="Pfam" id="PF02743">
    <property type="entry name" value="dCache_1"/>
    <property type="match status" value="1"/>
</dbReference>
<evidence type="ECO:0000256" key="9">
    <source>
        <dbReference type="ARBA" id="ARBA00022989"/>
    </source>
</evidence>
<name>A0A8J8MCA4_9FIRM</name>
<dbReference type="InterPro" id="IPR036890">
    <property type="entry name" value="HATPase_C_sf"/>
</dbReference>
<keyword evidence="10" id="KW-0902">Two-component regulatory system</keyword>
<dbReference type="SMART" id="SM00387">
    <property type="entry name" value="HATPase_c"/>
    <property type="match status" value="1"/>
</dbReference>
<dbReference type="Gene3D" id="6.10.340.10">
    <property type="match status" value="1"/>
</dbReference>
<dbReference type="InterPro" id="IPR033479">
    <property type="entry name" value="dCache_1"/>
</dbReference>
<dbReference type="GO" id="GO:0000155">
    <property type="term" value="F:phosphorelay sensor kinase activity"/>
    <property type="evidence" value="ECO:0007669"/>
    <property type="project" value="InterPro"/>
</dbReference>
<dbReference type="EC" id="2.7.13.3" evidence="3"/>
<dbReference type="InterPro" id="IPR003660">
    <property type="entry name" value="HAMP_dom"/>
</dbReference>
<evidence type="ECO:0000256" key="10">
    <source>
        <dbReference type="ARBA" id="ARBA00023012"/>
    </source>
</evidence>
<dbReference type="InterPro" id="IPR050640">
    <property type="entry name" value="Bact_2-comp_sensor_kinase"/>
</dbReference>
<evidence type="ECO:0000256" key="11">
    <source>
        <dbReference type="ARBA" id="ARBA00023136"/>
    </source>
</evidence>
<dbReference type="Gene3D" id="3.30.565.10">
    <property type="entry name" value="Histidine kinase-like ATPase, C-terminal domain"/>
    <property type="match status" value="1"/>
</dbReference>
<keyword evidence="11 12" id="KW-0472">Membrane</keyword>
<evidence type="ECO:0000256" key="1">
    <source>
        <dbReference type="ARBA" id="ARBA00000085"/>
    </source>
</evidence>
<evidence type="ECO:0000256" key="4">
    <source>
        <dbReference type="ARBA" id="ARBA00022475"/>
    </source>
</evidence>
<evidence type="ECO:0000256" key="6">
    <source>
        <dbReference type="ARBA" id="ARBA00022679"/>
    </source>
</evidence>
<accession>A0A8J8MCA4</accession>
<proteinExistence type="predicted"/>
<evidence type="ECO:0000256" key="3">
    <source>
        <dbReference type="ARBA" id="ARBA00012438"/>
    </source>
</evidence>
<dbReference type="InterPro" id="IPR010559">
    <property type="entry name" value="Sig_transdc_His_kin_internal"/>
</dbReference>
<feature type="transmembrane region" description="Helical" evidence="12">
    <location>
        <begin position="12"/>
        <end position="32"/>
    </location>
</feature>
<dbReference type="SUPFAM" id="SSF55874">
    <property type="entry name" value="ATPase domain of HSP90 chaperone/DNA topoisomerase II/histidine kinase"/>
    <property type="match status" value="1"/>
</dbReference>
<protein>
    <recommendedName>
        <fullName evidence="3">histidine kinase</fullName>
        <ecNumber evidence="3">2.7.13.3</ecNumber>
    </recommendedName>
</protein>
<organism evidence="14 15">
    <name type="scientific">Vallitalea guaymasensis</name>
    <dbReference type="NCBI Taxonomy" id="1185412"/>
    <lineage>
        <taxon>Bacteria</taxon>
        <taxon>Bacillati</taxon>
        <taxon>Bacillota</taxon>
        <taxon>Clostridia</taxon>
        <taxon>Lachnospirales</taxon>
        <taxon>Vallitaleaceae</taxon>
        <taxon>Vallitalea</taxon>
    </lineage>
</organism>
<keyword evidence="4" id="KW-1003">Cell membrane</keyword>
<evidence type="ECO:0000313" key="14">
    <source>
        <dbReference type="EMBL" id="QUH30050.1"/>
    </source>
</evidence>
<dbReference type="CDD" id="cd06225">
    <property type="entry name" value="HAMP"/>
    <property type="match status" value="1"/>
</dbReference>
<dbReference type="SUPFAM" id="SSF158472">
    <property type="entry name" value="HAMP domain-like"/>
    <property type="match status" value="1"/>
</dbReference>
<feature type="domain" description="HAMP" evidence="13">
    <location>
        <begin position="318"/>
        <end position="370"/>
    </location>
</feature>
<dbReference type="RefSeq" id="WP_212690275.1">
    <property type="nucleotide sequence ID" value="NZ_CP058561.1"/>
</dbReference>
<comment type="subcellular location">
    <subcellularLocation>
        <location evidence="2">Cell membrane</location>
        <topology evidence="2">Multi-pass membrane protein</topology>
    </subcellularLocation>
</comment>
<dbReference type="PANTHER" id="PTHR34220:SF7">
    <property type="entry name" value="SENSOR HISTIDINE KINASE YPDA"/>
    <property type="match status" value="1"/>
</dbReference>
<dbReference type="InterPro" id="IPR004358">
    <property type="entry name" value="Sig_transdc_His_kin-like_C"/>
</dbReference>
<evidence type="ECO:0000256" key="7">
    <source>
        <dbReference type="ARBA" id="ARBA00022692"/>
    </source>
</evidence>
<dbReference type="GO" id="GO:0005886">
    <property type="term" value="C:plasma membrane"/>
    <property type="evidence" value="ECO:0007669"/>
    <property type="project" value="UniProtKB-SubCell"/>
</dbReference>
<gene>
    <name evidence="14" type="ORF">HYG85_14445</name>
</gene>
<dbReference type="Pfam" id="PF06580">
    <property type="entry name" value="His_kinase"/>
    <property type="match status" value="1"/>
</dbReference>
<evidence type="ECO:0000256" key="12">
    <source>
        <dbReference type="SAM" id="Phobius"/>
    </source>
</evidence>
<keyword evidence="7 12" id="KW-0812">Transmembrane</keyword>
<evidence type="ECO:0000313" key="15">
    <source>
        <dbReference type="Proteomes" id="UP000677305"/>
    </source>
</evidence>
<evidence type="ECO:0000259" key="13">
    <source>
        <dbReference type="PROSITE" id="PS50885"/>
    </source>
</evidence>
<keyword evidence="15" id="KW-1185">Reference proteome</keyword>
<comment type="catalytic activity">
    <reaction evidence="1">
        <text>ATP + protein L-histidine = ADP + protein N-phospho-L-histidine.</text>
        <dbReference type="EC" id="2.7.13.3"/>
    </reaction>
</comment>
<dbReference type="SMART" id="SM00304">
    <property type="entry name" value="HAMP"/>
    <property type="match status" value="1"/>
</dbReference>
<dbReference type="Proteomes" id="UP000677305">
    <property type="component" value="Chromosome"/>
</dbReference>
<keyword evidence="6" id="KW-0808">Transferase</keyword>
<reference evidence="14 15" key="1">
    <citation type="submission" date="2020-07" db="EMBL/GenBank/DDBJ databases">
        <title>Vallitalea guaymasensis genome.</title>
        <authorList>
            <person name="Postec A."/>
        </authorList>
    </citation>
    <scope>NUCLEOTIDE SEQUENCE [LARGE SCALE GENOMIC DNA]</scope>
    <source>
        <strain evidence="14 15">Ra1766G1</strain>
    </source>
</reference>
<evidence type="ECO:0000256" key="8">
    <source>
        <dbReference type="ARBA" id="ARBA00022777"/>
    </source>
</evidence>
<dbReference type="EMBL" id="CP058561">
    <property type="protein sequence ID" value="QUH30050.1"/>
    <property type="molecule type" value="Genomic_DNA"/>
</dbReference>
<keyword evidence="5" id="KW-0597">Phosphoprotein</keyword>
<keyword evidence="8 14" id="KW-0418">Kinase</keyword>
<dbReference type="InterPro" id="IPR003594">
    <property type="entry name" value="HATPase_dom"/>
</dbReference>
<dbReference type="PROSITE" id="PS50885">
    <property type="entry name" value="HAMP"/>
    <property type="match status" value="1"/>
</dbReference>
<evidence type="ECO:0000256" key="5">
    <source>
        <dbReference type="ARBA" id="ARBA00022553"/>
    </source>
</evidence>
<sequence>MRRISWNFSLKLFICTALLTLTSILFISIYSYNKYSDSIMEQSSQKVQQIVELTSLNIRTYLDDLYRLSLSPYYDQDVMDALDKTIDDSDLKSLYRTRTIEDFLEQILIIPRKDILRVFILTDEIYKGERITSTIKSNQDFTKYHWYKKAMEKKQPIFVSAHLEQIIKDPGNIIFSIVSILRSTRNTDKILGVIKVDANYSGISDICNKVDFGKDGGIIIVDANQQVIFSNVPHLTSDDIDDVYTKTYNGKKPYTTINCNNKGYLINKNVIEYADWTVIGVTSLSTINEKISDVRNSAFIVALISFILALLLISFYLYMFLSPLNKIINNIHKIQEGDLDVAFPIKSNDELGYLSSSLNNMVGELKNMFKENHKLVREIYEAKYLQKEAQINTLFNQIQPHFIHNTLNMISMLIQSDNLPQAVNTINKLSIILRGLTHMDKEITISVELQLLDAYLTIQKNRFNDRLNYEINVDDKLNNYIIPALLLQPVVENSVIHGCEAKKETTTIEIADTITDSNVIFIIKDNGVGMGEQALIKLREKLNTEKEIGESFDLSAKGNGIALINVNRRIKIKYGIEYGIEVESKEGIGTTVKIILPKTSL</sequence>
<dbReference type="AlphaFoldDB" id="A0A8J8MCA4"/>
<dbReference type="PRINTS" id="PR00344">
    <property type="entry name" value="BCTRLSENSOR"/>
</dbReference>
<dbReference type="Pfam" id="PF00672">
    <property type="entry name" value="HAMP"/>
    <property type="match status" value="1"/>
</dbReference>
<keyword evidence="9 12" id="KW-1133">Transmembrane helix</keyword>
<feature type="transmembrane region" description="Helical" evidence="12">
    <location>
        <begin position="298"/>
        <end position="321"/>
    </location>
</feature>